<evidence type="ECO:0000256" key="3">
    <source>
        <dbReference type="ARBA" id="ARBA00022679"/>
    </source>
</evidence>
<dbReference type="GO" id="GO:0071555">
    <property type="term" value="P:cell wall organization"/>
    <property type="evidence" value="ECO:0007669"/>
    <property type="project" value="UniProtKB-KW"/>
</dbReference>
<evidence type="ECO:0000256" key="4">
    <source>
        <dbReference type="ARBA" id="ARBA00022692"/>
    </source>
</evidence>
<evidence type="ECO:0000256" key="8">
    <source>
        <dbReference type="SAM" id="Phobius"/>
    </source>
</evidence>
<name>A0A438C8Y8_VITVI</name>
<dbReference type="GO" id="GO:0016020">
    <property type="term" value="C:membrane"/>
    <property type="evidence" value="ECO:0007669"/>
    <property type="project" value="InterPro"/>
</dbReference>
<evidence type="ECO:0000313" key="10">
    <source>
        <dbReference type="Proteomes" id="UP000288805"/>
    </source>
</evidence>
<comment type="subcellular location">
    <subcellularLocation>
        <location evidence="1">Endomembrane system</location>
        <topology evidence="1">Multi-pass membrane protein</topology>
    </subcellularLocation>
</comment>
<evidence type="ECO:0000256" key="5">
    <source>
        <dbReference type="ARBA" id="ARBA00022989"/>
    </source>
</evidence>
<keyword evidence="4 8" id="KW-0812">Transmembrane</keyword>
<protein>
    <submittedName>
        <fullName evidence="9">Cellulose synthase-like protein G3</fullName>
    </submittedName>
</protein>
<dbReference type="Pfam" id="PF03552">
    <property type="entry name" value="Cellulose_synt"/>
    <property type="match status" value="1"/>
</dbReference>
<dbReference type="Proteomes" id="UP000288805">
    <property type="component" value="Unassembled WGS sequence"/>
</dbReference>
<evidence type="ECO:0000313" key="9">
    <source>
        <dbReference type="EMBL" id="RVW19649.1"/>
    </source>
</evidence>
<dbReference type="GO" id="GO:0030244">
    <property type="term" value="P:cellulose biosynthetic process"/>
    <property type="evidence" value="ECO:0007669"/>
    <property type="project" value="InterPro"/>
</dbReference>
<dbReference type="SUPFAM" id="SSF53448">
    <property type="entry name" value="Nucleotide-diphospho-sugar transferases"/>
    <property type="match status" value="1"/>
</dbReference>
<evidence type="ECO:0000256" key="1">
    <source>
        <dbReference type="ARBA" id="ARBA00004127"/>
    </source>
</evidence>
<feature type="transmembrane region" description="Helical" evidence="8">
    <location>
        <begin position="220"/>
        <end position="239"/>
    </location>
</feature>
<proteinExistence type="predicted"/>
<dbReference type="EMBL" id="QGNW01002450">
    <property type="protein sequence ID" value="RVW19649.1"/>
    <property type="molecule type" value="Genomic_DNA"/>
</dbReference>
<keyword evidence="6 8" id="KW-0472">Membrane</keyword>
<keyword evidence="7" id="KW-0961">Cell wall biogenesis/degradation</keyword>
<dbReference type="GO" id="GO:0016760">
    <property type="term" value="F:cellulose synthase (UDP-forming) activity"/>
    <property type="evidence" value="ECO:0007669"/>
    <property type="project" value="InterPro"/>
</dbReference>
<dbReference type="Gene3D" id="3.90.550.10">
    <property type="entry name" value="Spore Coat Polysaccharide Biosynthesis Protein SpsA, Chain A"/>
    <property type="match status" value="1"/>
</dbReference>
<gene>
    <name evidence="9" type="primary">CSLG3_24</name>
    <name evidence="9" type="ORF">CK203_106240</name>
</gene>
<reference evidence="9 10" key="1">
    <citation type="journal article" date="2018" name="PLoS Genet.">
        <title>Population sequencing reveals clonal diversity and ancestral inbreeding in the grapevine cultivar Chardonnay.</title>
        <authorList>
            <person name="Roach M.J."/>
            <person name="Johnson D.L."/>
            <person name="Bohlmann J."/>
            <person name="van Vuuren H.J."/>
            <person name="Jones S.J."/>
            <person name="Pretorius I.S."/>
            <person name="Schmidt S.A."/>
            <person name="Borneman A.R."/>
        </authorList>
    </citation>
    <scope>NUCLEOTIDE SEQUENCE [LARGE SCALE GENOMIC DNA]</scope>
    <source>
        <strain evidence="10">cv. Chardonnay</strain>
        <tissue evidence="9">Leaf</tissue>
    </source>
</reference>
<accession>A0A438C8Y8</accession>
<comment type="caution">
    <text evidence="9">The sequence shown here is derived from an EMBL/GenBank/DDBJ whole genome shotgun (WGS) entry which is preliminary data.</text>
</comment>
<dbReference type="InterPro" id="IPR005150">
    <property type="entry name" value="Cellulose_synth"/>
</dbReference>
<sequence>MTNAPVILTLDSDMYSNDPQTPLRALCYLLDPSMDPKLGYIQFPQVFHGINKNDIYGGEMRHVFEVHMPGMDGLAGPIHAGSGGFFRRRVFYGCPSETPEMNQGRQVSHSIKSREVLAMAHHVAGCKYENQTKWGRKMGFRYGTLVEDLYTSCLLQCEGWKSIYCNPKRPAFLGKSPINLHDFLNQTMRWSVGLLEVAFSRYSPITFGVQSISLLSGLCFAHYTFWAIWAIPVTIYAFLPQLALLNSASIFPKADTEVVEPPEGVDYEGTIEFHVRLVEYLLKYVGISTFGFNVTSKVVEEEQSKRYQKGIFEFGVPSPIFLPLTTAAIINFVAFLTGFAKACRQRSIEDVFFKCSWLVLQW</sequence>
<keyword evidence="5 8" id="KW-1133">Transmembrane helix</keyword>
<dbReference type="GO" id="GO:0012505">
    <property type="term" value="C:endomembrane system"/>
    <property type="evidence" value="ECO:0007669"/>
    <property type="project" value="UniProtKB-SubCell"/>
</dbReference>
<keyword evidence="2" id="KW-0328">Glycosyltransferase</keyword>
<organism evidence="9 10">
    <name type="scientific">Vitis vinifera</name>
    <name type="common">Grape</name>
    <dbReference type="NCBI Taxonomy" id="29760"/>
    <lineage>
        <taxon>Eukaryota</taxon>
        <taxon>Viridiplantae</taxon>
        <taxon>Streptophyta</taxon>
        <taxon>Embryophyta</taxon>
        <taxon>Tracheophyta</taxon>
        <taxon>Spermatophyta</taxon>
        <taxon>Magnoliopsida</taxon>
        <taxon>eudicotyledons</taxon>
        <taxon>Gunneridae</taxon>
        <taxon>Pentapetalae</taxon>
        <taxon>rosids</taxon>
        <taxon>Vitales</taxon>
        <taxon>Vitaceae</taxon>
        <taxon>Viteae</taxon>
        <taxon>Vitis</taxon>
    </lineage>
</organism>
<dbReference type="InterPro" id="IPR029044">
    <property type="entry name" value="Nucleotide-diphossugar_trans"/>
</dbReference>
<evidence type="ECO:0000256" key="2">
    <source>
        <dbReference type="ARBA" id="ARBA00022676"/>
    </source>
</evidence>
<keyword evidence="3" id="KW-0808">Transferase</keyword>
<dbReference type="AlphaFoldDB" id="A0A438C8Y8"/>
<evidence type="ECO:0000256" key="6">
    <source>
        <dbReference type="ARBA" id="ARBA00023136"/>
    </source>
</evidence>
<dbReference type="PANTHER" id="PTHR13301">
    <property type="entry name" value="X-BOX TRANSCRIPTION FACTOR-RELATED"/>
    <property type="match status" value="1"/>
</dbReference>
<evidence type="ECO:0000256" key="7">
    <source>
        <dbReference type="ARBA" id="ARBA00023316"/>
    </source>
</evidence>
<feature type="transmembrane region" description="Helical" evidence="8">
    <location>
        <begin position="320"/>
        <end position="340"/>
    </location>
</feature>